<comment type="similarity">
    <text evidence="1">Belongs to the transferase hexapeptide repeat family.</text>
</comment>
<dbReference type="InterPro" id="IPR050179">
    <property type="entry name" value="Trans_hexapeptide_repeat"/>
</dbReference>
<dbReference type="STRING" id="1579316.RC74_04385"/>
<dbReference type="Pfam" id="PF00132">
    <property type="entry name" value="Hexapep"/>
    <property type="match status" value="1"/>
</dbReference>
<dbReference type="RefSeq" id="WP_039003501.1">
    <property type="nucleotide sequence ID" value="NZ_CP014327.1"/>
</dbReference>
<dbReference type="KEGG" id="hat:RC74_04385"/>
<dbReference type="InterPro" id="IPR011004">
    <property type="entry name" value="Trimer_LpxA-like_sf"/>
</dbReference>
<protein>
    <submittedName>
        <fullName evidence="5">Acetyltransferase</fullName>
    </submittedName>
</protein>
<dbReference type="SUPFAM" id="SSF51161">
    <property type="entry name" value="Trimeric LpxA-like enzymes"/>
    <property type="match status" value="1"/>
</dbReference>
<dbReference type="Gene3D" id="2.160.10.10">
    <property type="entry name" value="Hexapeptide repeat proteins"/>
    <property type="match status" value="1"/>
</dbReference>
<keyword evidence="4" id="KW-0012">Acyltransferase</keyword>
<dbReference type="PROSITE" id="PS00101">
    <property type="entry name" value="HEXAPEP_TRANSFERASES"/>
    <property type="match status" value="1"/>
</dbReference>
<dbReference type="AlphaFoldDB" id="A0A126UY94"/>
<dbReference type="InterPro" id="IPR018357">
    <property type="entry name" value="Hexapep_transf_CS"/>
</dbReference>
<name>A0A126UY94_9RHOB</name>
<evidence type="ECO:0000313" key="5">
    <source>
        <dbReference type="EMBL" id="AML50616.1"/>
    </source>
</evidence>
<keyword evidence="2 5" id="KW-0808">Transferase</keyword>
<evidence type="ECO:0000313" key="6">
    <source>
        <dbReference type="Proteomes" id="UP000070371"/>
    </source>
</evidence>
<evidence type="ECO:0000256" key="4">
    <source>
        <dbReference type="ARBA" id="ARBA00023315"/>
    </source>
</evidence>
<dbReference type="PANTHER" id="PTHR43300">
    <property type="entry name" value="ACETYLTRANSFERASE"/>
    <property type="match status" value="1"/>
</dbReference>
<reference evidence="5 6" key="1">
    <citation type="submission" date="2016-02" db="EMBL/GenBank/DDBJ databases">
        <title>Complete genome sequence of Halocynthiibacter arcticus PAMC 20958t from arctic marine sediment.</title>
        <authorList>
            <person name="Lee Y.M."/>
            <person name="Baek K."/>
            <person name="Lee H.K."/>
            <person name="Shin S.C."/>
        </authorList>
    </citation>
    <scope>NUCLEOTIDE SEQUENCE [LARGE SCALE GENOMIC DNA]</scope>
    <source>
        <strain evidence="5">PAMC 20958</strain>
    </source>
</reference>
<evidence type="ECO:0000256" key="3">
    <source>
        <dbReference type="ARBA" id="ARBA00022737"/>
    </source>
</evidence>
<dbReference type="Proteomes" id="UP000070371">
    <property type="component" value="Chromosome"/>
</dbReference>
<gene>
    <name evidence="5" type="ORF">RC74_04385</name>
</gene>
<dbReference type="CDD" id="cd03349">
    <property type="entry name" value="LbH_XAT"/>
    <property type="match status" value="1"/>
</dbReference>
<dbReference type="OrthoDB" id="9815592at2"/>
<sequence>MPSSFLRSEAANPVTLPDGTVLENLVYLNQVIDHPNIEIGDYSYFNSFHPVEDWASGIAPYLYAGAPERLTIGKFCQFAQGVLFITSSANHPIGGFSTYPFAIFNPETMGVYAQNTEAFQDTHIGNDVWIGHDAKIMPGVTVADGAIIATGSVVTNDVGPYMIVGGNPAKPIRPRFESDVIDSLLEIKWWDWPIEDIQRHLPLIVGADIDALKAVSVSKAAK</sequence>
<keyword evidence="6" id="KW-1185">Reference proteome</keyword>
<dbReference type="InterPro" id="IPR001451">
    <property type="entry name" value="Hexapep"/>
</dbReference>
<dbReference type="PANTHER" id="PTHR43300:SF11">
    <property type="entry name" value="ACETYLTRANSFERASE RV3034C-RELATED"/>
    <property type="match status" value="1"/>
</dbReference>
<keyword evidence="3" id="KW-0677">Repeat</keyword>
<evidence type="ECO:0000256" key="1">
    <source>
        <dbReference type="ARBA" id="ARBA00007274"/>
    </source>
</evidence>
<evidence type="ECO:0000256" key="2">
    <source>
        <dbReference type="ARBA" id="ARBA00022679"/>
    </source>
</evidence>
<dbReference type="GO" id="GO:0016746">
    <property type="term" value="F:acyltransferase activity"/>
    <property type="evidence" value="ECO:0007669"/>
    <property type="project" value="UniProtKB-KW"/>
</dbReference>
<accession>A0A126UY94</accession>
<dbReference type="EMBL" id="CP014327">
    <property type="protein sequence ID" value="AML50616.1"/>
    <property type="molecule type" value="Genomic_DNA"/>
</dbReference>
<proteinExistence type="inferred from homology"/>
<organism evidence="5 6">
    <name type="scientific">Falsihalocynthiibacter arcticus</name>
    <dbReference type="NCBI Taxonomy" id="1579316"/>
    <lineage>
        <taxon>Bacteria</taxon>
        <taxon>Pseudomonadati</taxon>
        <taxon>Pseudomonadota</taxon>
        <taxon>Alphaproteobacteria</taxon>
        <taxon>Rhodobacterales</taxon>
        <taxon>Roseobacteraceae</taxon>
        <taxon>Falsihalocynthiibacter</taxon>
    </lineage>
</organism>